<name>A0ABW4ZT32_9BACL</name>
<feature type="transmembrane region" description="Helical" evidence="1">
    <location>
        <begin position="20"/>
        <end position="45"/>
    </location>
</feature>
<dbReference type="Proteomes" id="UP001597343">
    <property type="component" value="Unassembled WGS sequence"/>
</dbReference>
<proteinExistence type="predicted"/>
<gene>
    <name evidence="2" type="ORF">ACFSOY_02905</name>
</gene>
<dbReference type="EMBL" id="JBHUIO010000002">
    <property type="protein sequence ID" value="MFD2168967.1"/>
    <property type="molecule type" value="Genomic_DNA"/>
</dbReference>
<accession>A0ABW4ZT32</accession>
<protein>
    <submittedName>
        <fullName evidence="2">Type II secretion system protein J</fullName>
    </submittedName>
</protein>
<evidence type="ECO:0000256" key="1">
    <source>
        <dbReference type="SAM" id="Phobius"/>
    </source>
</evidence>
<evidence type="ECO:0000313" key="2">
    <source>
        <dbReference type="EMBL" id="MFD2168967.1"/>
    </source>
</evidence>
<organism evidence="2 3">
    <name type="scientific">Tumebacillus lipolyticus</name>
    <dbReference type="NCBI Taxonomy" id="1280370"/>
    <lineage>
        <taxon>Bacteria</taxon>
        <taxon>Bacillati</taxon>
        <taxon>Bacillota</taxon>
        <taxon>Bacilli</taxon>
        <taxon>Bacillales</taxon>
        <taxon>Alicyclobacillaceae</taxon>
        <taxon>Tumebacillus</taxon>
    </lineage>
</organism>
<comment type="caution">
    <text evidence="2">The sequence shown here is derived from an EMBL/GenBank/DDBJ whole genome shotgun (WGS) entry which is preliminary data.</text>
</comment>
<evidence type="ECO:0000313" key="3">
    <source>
        <dbReference type="Proteomes" id="UP001597343"/>
    </source>
</evidence>
<keyword evidence="3" id="KW-1185">Reference proteome</keyword>
<sequence length="150" mass="16679">MRKRGRRYIFDQRGTTLLELVIALSVAGMLLPLIAAWLIALTAQWQQMAERMETRQQTTIALHRIGADVRSGGDFLQLSNGLALHDGEGRTIRYQLSSAGNLLREEVGGGSTVLATAITICRFDLEQGGRILSITLDDVRQTWWGRRSAL</sequence>
<keyword evidence="1" id="KW-0812">Transmembrane</keyword>
<keyword evidence="1" id="KW-0472">Membrane</keyword>
<reference evidence="3" key="1">
    <citation type="journal article" date="2019" name="Int. J. Syst. Evol. Microbiol.">
        <title>The Global Catalogue of Microorganisms (GCM) 10K type strain sequencing project: providing services to taxonomists for standard genome sequencing and annotation.</title>
        <authorList>
            <consortium name="The Broad Institute Genomics Platform"/>
            <consortium name="The Broad Institute Genome Sequencing Center for Infectious Disease"/>
            <person name="Wu L."/>
            <person name="Ma J."/>
        </authorList>
    </citation>
    <scope>NUCLEOTIDE SEQUENCE [LARGE SCALE GENOMIC DNA]</scope>
    <source>
        <strain evidence="3">CGMCC 1.13574</strain>
    </source>
</reference>
<keyword evidence="1" id="KW-1133">Transmembrane helix</keyword>
<dbReference type="RefSeq" id="WP_386044020.1">
    <property type="nucleotide sequence ID" value="NZ_JBHUIO010000002.1"/>
</dbReference>